<evidence type="ECO:0000313" key="2">
    <source>
        <dbReference type="EMBL" id="RDX43763.1"/>
    </source>
</evidence>
<accession>A0A371CTZ6</accession>
<protein>
    <submittedName>
        <fullName evidence="2">Uncharacterized protein</fullName>
    </submittedName>
</protein>
<gene>
    <name evidence="2" type="ORF">OH76DRAFT_1184199</name>
</gene>
<proteinExistence type="predicted"/>
<dbReference type="EMBL" id="KZ857460">
    <property type="protein sequence ID" value="RDX43763.1"/>
    <property type="molecule type" value="Genomic_DNA"/>
</dbReference>
<organism evidence="2 3">
    <name type="scientific">Lentinus brumalis</name>
    <dbReference type="NCBI Taxonomy" id="2498619"/>
    <lineage>
        <taxon>Eukaryota</taxon>
        <taxon>Fungi</taxon>
        <taxon>Dikarya</taxon>
        <taxon>Basidiomycota</taxon>
        <taxon>Agaricomycotina</taxon>
        <taxon>Agaricomycetes</taxon>
        <taxon>Polyporales</taxon>
        <taxon>Polyporaceae</taxon>
        <taxon>Lentinus</taxon>
    </lineage>
</organism>
<evidence type="ECO:0000256" key="1">
    <source>
        <dbReference type="SAM" id="MobiDB-lite"/>
    </source>
</evidence>
<evidence type="ECO:0000313" key="3">
    <source>
        <dbReference type="Proteomes" id="UP000256964"/>
    </source>
</evidence>
<reference evidence="2 3" key="1">
    <citation type="journal article" date="2018" name="Biotechnol. Biofuels">
        <title>Integrative visual omics of the white-rot fungus Polyporus brumalis exposes the biotechnological potential of its oxidative enzymes for delignifying raw plant biomass.</title>
        <authorList>
            <person name="Miyauchi S."/>
            <person name="Rancon A."/>
            <person name="Drula E."/>
            <person name="Hage H."/>
            <person name="Chaduli D."/>
            <person name="Favel A."/>
            <person name="Grisel S."/>
            <person name="Henrissat B."/>
            <person name="Herpoel-Gimbert I."/>
            <person name="Ruiz-Duenas F.J."/>
            <person name="Chevret D."/>
            <person name="Hainaut M."/>
            <person name="Lin J."/>
            <person name="Wang M."/>
            <person name="Pangilinan J."/>
            <person name="Lipzen A."/>
            <person name="Lesage-Meessen L."/>
            <person name="Navarro D."/>
            <person name="Riley R."/>
            <person name="Grigoriev I.V."/>
            <person name="Zhou S."/>
            <person name="Raouche S."/>
            <person name="Rosso M.N."/>
        </authorList>
    </citation>
    <scope>NUCLEOTIDE SEQUENCE [LARGE SCALE GENOMIC DNA]</scope>
    <source>
        <strain evidence="2 3">BRFM 1820</strain>
    </source>
</reference>
<sequence length="136" mass="14735">MALTRDEVGETIAACSSTRTCGVRDVLEARASFAEQPSSPFCLPLSSLCLDASSTAPPRLKPSGLTLCSKSMPPHTPAALGRHTRSTCESLLSHRCAALRRTHSRSLSCEHLYGRSRPVLQLLRRVQLPRSALPAR</sequence>
<name>A0A371CTZ6_9APHY</name>
<dbReference type="Proteomes" id="UP000256964">
    <property type="component" value="Unassembled WGS sequence"/>
</dbReference>
<feature type="region of interest" description="Disordered" evidence="1">
    <location>
        <begin position="63"/>
        <end position="82"/>
    </location>
</feature>
<keyword evidence="3" id="KW-1185">Reference proteome</keyword>
<dbReference type="AlphaFoldDB" id="A0A371CTZ6"/>